<feature type="domain" description="N-acetyltransferase" evidence="1">
    <location>
        <begin position="45"/>
        <end position="115"/>
    </location>
</feature>
<dbReference type="InterPro" id="IPR016181">
    <property type="entry name" value="Acyl_CoA_acyltransferase"/>
</dbReference>
<reference evidence="2" key="2">
    <citation type="submission" date="2020-09" db="EMBL/GenBank/DDBJ databases">
        <authorList>
            <person name="Sun Q."/>
            <person name="Zhou Y."/>
        </authorList>
    </citation>
    <scope>NUCLEOTIDE SEQUENCE</scope>
    <source>
        <strain evidence="2">CGMCC 1.7081</strain>
    </source>
</reference>
<dbReference type="Proteomes" id="UP000611500">
    <property type="component" value="Unassembled WGS sequence"/>
</dbReference>
<dbReference type="CDD" id="cd04301">
    <property type="entry name" value="NAT_SF"/>
    <property type="match status" value="1"/>
</dbReference>
<dbReference type="Gene3D" id="3.40.630.30">
    <property type="match status" value="1"/>
</dbReference>
<protein>
    <recommendedName>
        <fullName evidence="1">N-acetyltransferase domain-containing protein</fullName>
    </recommendedName>
</protein>
<evidence type="ECO:0000259" key="1">
    <source>
        <dbReference type="Pfam" id="PF00583"/>
    </source>
</evidence>
<organism evidence="2 3">
    <name type="scientific">Pseudodonghicola xiamenensis</name>
    <dbReference type="NCBI Taxonomy" id="337702"/>
    <lineage>
        <taxon>Bacteria</taxon>
        <taxon>Pseudomonadati</taxon>
        <taxon>Pseudomonadota</taxon>
        <taxon>Alphaproteobacteria</taxon>
        <taxon>Rhodobacterales</taxon>
        <taxon>Paracoccaceae</taxon>
        <taxon>Pseudodonghicola</taxon>
    </lineage>
</organism>
<dbReference type="InterPro" id="IPR000182">
    <property type="entry name" value="GNAT_dom"/>
</dbReference>
<accession>A0A8J3HA60</accession>
<dbReference type="SUPFAM" id="SSF55729">
    <property type="entry name" value="Acyl-CoA N-acyltransferases (Nat)"/>
    <property type="match status" value="1"/>
</dbReference>
<dbReference type="RefSeq" id="WP_028095539.1">
    <property type="nucleotide sequence ID" value="NZ_BNAP01000056.1"/>
</dbReference>
<comment type="caution">
    <text evidence="2">The sequence shown here is derived from an EMBL/GenBank/DDBJ whole genome shotgun (WGS) entry which is preliminary data.</text>
</comment>
<keyword evidence="3" id="KW-1185">Reference proteome</keyword>
<dbReference type="GO" id="GO:0016747">
    <property type="term" value="F:acyltransferase activity, transferring groups other than amino-acyl groups"/>
    <property type="evidence" value="ECO:0007669"/>
    <property type="project" value="InterPro"/>
</dbReference>
<evidence type="ECO:0000313" key="3">
    <source>
        <dbReference type="Proteomes" id="UP000611500"/>
    </source>
</evidence>
<dbReference type="AlphaFoldDB" id="A0A8J3HA60"/>
<gene>
    <name evidence="2" type="ORF">GCM10010961_44500</name>
</gene>
<evidence type="ECO:0000313" key="2">
    <source>
        <dbReference type="EMBL" id="GHH05584.1"/>
    </source>
</evidence>
<name>A0A8J3HA60_9RHOB</name>
<reference evidence="2" key="1">
    <citation type="journal article" date="2014" name="Int. J. Syst. Evol. Microbiol.">
        <title>Complete genome sequence of Corynebacterium casei LMG S-19264T (=DSM 44701T), isolated from a smear-ripened cheese.</title>
        <authorList>
            <consortium name="US DOE Joint Genome Institute (JGI-PGF)"/>
            <person name="Walter F."/>
            <person name="Albersmeier A."/>
            <person name="Kalinowski J."/>
            <person name="Ruckert C."/>
        </authorList>
    </citation>
    <scope>NUCLEOTIDE SEQUENCE</scope>
    <source>
        <strain evidence="2">CGMCC 1.7081</strain>
    </source>
</reference>
<proteinExistence type="predicted"/>
<dbReference type="Pfam" id="PF00583">
    <property type="entry name" value="Acetyltransf_1"/>
    <property type="match status" value="1"/>
</dbReference>
<sequence>MSDIELKAPSEFSDADIAVAAHLVKIGGALPTDEDTIALRLRKSRKLGLCRDGSVIVGVVSIKEPEVSYRKRVFAKAKVDISHHSNAPEVGYVSVHEDYRRQKLGQRLVEAAITEDRLTCYATTDDSSMKTILSKVGFSQQGEEWDGARGKLSLWTM</sequence>
<dbReference type="EMBL" id="BNAP01000056">
    <property type="protein sequence ID" value="GHH05584.1"/>
    <property type="molecule type" value="Genomic_DNA"/>
</dbReference>